<comment type="caution">
    <text evidence="3">The sequence shown here is derived from an EMBL/GenBank/DDBJ whole genome shotgun (WGS) entry which is preliminary data.</text>
</comment>
<evidence type="ECO:0000313" key="4">
    <source>
        <dbReference type="Proteomes" id="UP000821866"/>
    </source>
</evidence>
<keyword evidence="2" id="KW-1133">Transmembrane helix</keyword>
<dbReference type="Proteomes" id="UP000821866">
    <property type="component" value="Unassembled WGS sequence"/>
</dbReference>
<organism evidence="3 4">
    <name type="scientific">Rhipicephalus microplus</name>
    <name type="common">Cattle tick</name>
    <name type="synonym">Boophilus microplus</name>
    <dbReference type="NCBI Taxonomy" id="6941"/>
    <lineage>
        <taxon>Eukaryota</taxon>
        <taxon>Metazoa</taxon>
        <taxon>Ecdysozoa</taxon>
        <taxon>Arthropoda</taxon>
        <taxon>Chelicerata</taxon>
        <taxon>Arachnida</taxon>
        <taxon>Acari</taxon>
        <taxon>Parasitiformes</taxon>
        <taxon>Ixodida</taxon>
        <taxon>Ixodoidea</taxon>
        <taxon>Ixodidae</taxon>
        <taxon>Rhipicephalinae</taxon>
        <taxon>Rhipicephalus</taxon>
        <taxon>Boophilus</taxon>
    </lineage>
</organism>
<reference evidence="3" key="2">
    <citation type="submission" date="2021-09" db="EMBL/GenBank/DDBJ databases">
        <authorList>
            <person name="Jia N."/>
            <person name="Wang J."/>
            <person name="Shi W."/>
            <person name="Du L."/>
            <person name="Sun Y."/>
            <person name="Zhan W."/>
            <person name="Jiang J."/>
            <person name="Wang Q."/>
            <person name="Zhang B."/>
            <person name="Ji P."/>
            <person name="Sakyi L.B."/>
            <person name="Cui X."/>
            <person name="Yuan T."/>
            <person name="Jiang B."/>
            <person name="Yang W."/>
            <person name="Lam T.T.-Y."/>
            <person name="Chang Q."/>
            <person name="Ding S."/>
            <person name="Wang X."/>
            <person name="Zhu J."/>
            <person name="Ruan X."/>
            <person name="Zhao L."/>
            <person name="Wei J."/>
            <person name="Que T."/>
            <person name="Du C."/>
            <person name="Cheng J."/>
            <person name="Dai P."/>
            <person name="Han X."/>
            <person name="Huang E."/>
            <person name="Gao Y."/>
            <person name="Liu J."/>
            <person name="Shao H."/>
            <person name="Ye R."/>
            <person name="Li L."/>
            <person name="Wei W."/>
            <person name="Wang X."/>
            <person name="Wang C."/>
            <person name="Huo Q."/>
            <person name="Li W."/>
            <person name="Guo W."/>
            <person name="Chen H."/>
            <person name="Chen S."/>
            <person name="Zhou L."/>
            <person name="Zhou L."/>
            <person name="Ni X."/>
            <person name="Tian J."/>
            <person name="Zhou Y."/>
            <person name="Sheng Y."/>
            <person name="Liu T."/>
            <person name="Pan Y."/>
            <person name="Xia L."/>
            <person name="Li J."/>
            <person name="Zhao F."/>
            <person name="Cao W."/>
        </authorList>
    </citation>
    <scope>NUCLEOTIDE SEQUENCE</scope>
    <source>
        <strain evidence="3">Rmic-2018</strain>
        <tissue evidence="3">Larvae</tissue>
    </source>
</reference>
<sequence length="158" mass="17378">MPNLTRASTFQLCSSAAGVSTSVIAVLAVSILGCGGVLTYSFTNYAKLKRNAEEVRNYIAPRAKTADRHRGDNQMAVGDIRVSSVDNRSVSVKTVIPLAAGTGRQVVNAGIPTSKRDPRKRWCQRHIRHSSQAGNIRHGSSRPALPVHEHWSKRWHRQ</sequence>
<keyword evidence="2" id="KW-0812">Transmembrane</keyword>
<keyword evidence="4" id="KW-1185">Reference proteome</keyword>
<reference evidence="3" key="1">
    <citation type="journal article" date="2020" name="Cell">
        <title>Large-Scale Comparative Analyses of Tick Genomes Elucidate Their Genetic Diversity and Vector Capacities.</title>
        <authorList>
            <consortium name="Tick Genome and Microbiome Consortium (TIGMIC)"/>
            <person name="Jia N."/>
            <person name="Wang J."/>
            <person name="Shi W."/>
            <person name="Du L."/>
            <person name="Sun Y."/>
            <person name="Zhan W."/>
            <person name="Jiang J.F."/>
            <person name="Wang Q."/>
            <person name="Zhang B."/>
            <person name="Ji P."/>
            <person name="Bell-Sakyi L."/>
            <person name="Cui X.M."/>
            <person name="Yuan T.T."/>
            <person name="Jiang B.G."/>
            <person name="Yang W.F."/>
            <person name="Lam T.T."/>
            <person name="Chang Q.C."/>
            <person name="Ding S.J."/>
            <person name="Wang X.J."/>
            <person name="Zhu J.G."/>
            <person name="Ruan X.D."/>
            <person name="Zhao L."/>
            <person name="Wei J.T."/>
            <person name="Ye R.Z."/>
            <person name="Que T.C."/>
            <person name="Du C.H."/>
            <person name="Zhou Y.H."/>
            <person name="Cheng J.X."/>
            <person name="Dai P.F."/>
            <person name="Guo W.B."/>
            <person name="Han X.H."/>
            <person name="Huang E.J."/>
            <person name="Li L.F."/>
            <person name="Wei W."/>
            <person name="Gao Y.C."/>
            <person name="Liu J.Z."/>
            <person name="Shao H.Z."/>
            <person name="Wang X."/>
            <person name="Wang C.C."/>
            <person name="Yang T.C."/>
            <person name="Huo Q.B."/>
            <person name="Li W."/>
            <person name="Chen H.Y."/>
            <person name="Chen S.E."/>
            <person name="Zhou L.G."/>
            <person name="Ni X.B."/>
            <person name="Tian J.H."/>
            <person name="Sheng Y."/>
            <person name="Liu T."/>
            <person name="Pan Y.S."/>
            <person name="Xia L.Y."/>
            <person name="Li J."/>
            <person name="Zhao F."/>
            <person name="Cao W.C."/>
        </authorList>
    </citation>
    <scope>NUCLEOTIDE SEQUENCE</scope>
    <source>
        <strain evidence="3">Rmic-2018</strain>
    </source>
</reference>
<proteinExistence type="predicted"/>
<gene>
    <name evidence="3" type="ORF">HPB51_023146</name>
</gene>
<dbReference type="AlphaFoldDB" id="A0A9J6DX90"/>
<evidence type="ECO:0000256" key="2">
    <source>
        <dbReference type="SAM" id="Phobius"/>
    </source>
</evidence>
<feature type="region of interest" description="Disordered" evidence="1">
    <location>
        <begin position="130"/>
        <end position="158"/>
    </location>
</feature>
<dbReference type="PROSITE" id="PS51257">
    <property type="entry name" value="PROKAR_LIPOPROTEIN"/>
    <property type="match status" value="1"/>
</dbReference>
<dbReference type="EMBL" id="JABSTU010000007">
    <property type="protein sequence ID" value="KAH8026636.1"/>
    <property type="molecule type" value="Genomic_DNA"/>
</dbReference>
<evidence type="ECO:0000313" key="3">
    <source>
        <dbReference type="EMBL" id="KAH8026636.1"/>
    </source>
</evidence>
<keyword evidence="2" id="KW-0472">Membrane</keyword>
<feature type="transmembrane region" description="Helical" evidence="2">
    <location>
        <begin position="20"/>
        <end position="42"/>
    </location>
</feature>
<protein>
    <submittedName>
        <fullName evidence="3">Uncharacterized protein</fullName>
    </submittedName>
</protein>
<evidence type="ECO:0000256" key="1">
    <source>
        <dbReference type="SAM" id="MobiDB-lite"/>
    </source>
</evidence>
<name>A0A9J6DX90_RHIMP</name>
<accession>A0A9J6DX90</accession>